<dbReference type="EMBL" id="CP016893">
    <property type="protein sequence ID" value="AST58869.1"/>
    <property type="molecule type" value="Genomic_DNA"/>
</dbReference>
<dbReference type="EMBL" id="NKHD01000030">
    <property type="protein sequence ID" value="OXT06420.1"/>
    <property type="molecule type" value="Genomic_DNA"/>
</dbReference>
<reference evidence="1 3" key="1">
    <citation type="submission" date="2016-08" db="EMBL/GenBank/DDBJ databases">
        <title>A novel genetic cassette of butanologenic Thermoanaerobacterium thermosaccharolyticum that directly convert cellulose to butanol.</title>
        <authorList>
            <person name="Li T."/>
            <person name="He J."/>
        </authorList>
    </citation>
    <scope>NUCLEOTIDE SEQUENCE [LARGE SCALE GENOMIC DNA]</scope>
    <source>
        <strain evidence="1 3">TG57</strain>
    </source>
</reference>
<dbReference type="AlphaFoldDB" id="A0A231VE21"/>
<dbReference type="RefSeq" id="WP_015311735.1">
    <property type="nucleotide sequence ID" value="NZ_CP016893.1"/>
</dbReference>
<organism evidence="2 4">
    <name type="scientific">Thermoanaerobacterium thermosaccharolyticum</name>
    <name type="common">Clostridium thermosaccharolyticum</name>
    <dbReference type="NCBI Taxonomy" id="1517"/>
    <lineage>
        <taxon>Bacteria</taxon>
        <taxon>Bacillati</taxon>
        <taxon>Bacillota</taxon>
        <taxon>Clostridia</taxon>
        <taxon>Thermoanaerobacterales</taxon>
        <taxon>Thermoanaerobacteraceae</taxon>
        <taxon>Thermoanaerobacterium</taxon>
    </lineage>
</organism>
<dbReference type="Proteomes" id="UP000215301">
    <property type="component" value="Unassembled WGS sequence"/>
</dbReference>
<name>A0A231VE21_THETR</name>
<sequence length="81" mass="9267">MSYYKVLISCGHVGNSKEITIARYFKAKNIIEAFESGNRMPRAKRKHSHTSVLLVKPIDETSYIDGKFQERTNSYLTINLG</sequence>
<accession>A0A231VE21</accession>
<evidence type="ECO:0000313" key="4">
    <source>
        <dbReference type="Proteomes" id="UP000215301"/>
    </source>
</evidence>
<evidence type="ECO:0000313" key="3">
    <source>
        <dbReference type="Proteomes" id="UP000214975"/>
    </source>
</evidence>
<evidence type="ECO:0000313" key="1">
    <source>
        <dbReference type="EMBL" id="AST58869.1"/>
    </source>
</evidence>
<protein>
    <submittedName>
        <fullName evidence="2">Uncharacterized protein</fullName>
    </submittedName>
</protein>
<gene>
    <name evidence="2" type="ORF">CE561_10705</name>
    <name evidence="1" type="ORF">Thert_03096</name>
</gene>
<proteinExistence type="predicted"/>
<evidence type="ECO:0000313" key="2">
    <source>
        <dbReference type="EMBL" id="OXT06420.1"/>
    </source>
</evidence>
<dbReference type="Proteomes" id="UP000214975">
    <property type="component" value="Chromosome"/>
</dbReference>
<reference evidence="2 4" key="2">
    <citation type="submission" date="2017-06" db="EMBL/GenBank/DDBJ databases">
        <title>Isolation and characterization of a thermophilic and butanogenic Thermoanaerobacterium thermosaccharolyticum M5 capable of efficient degradation of hemicellulose.</title>
        <authorList>
            <person name="Xin F."/>
            <person name="Jiang Y."/>
        </authorList>
    </citation>
    <scope>NUCLEOTIDE SEQUENCE [LARGE SCALE GENOMIC DNA]</scope>
    <source>
        <strain evidence="2 4">M5</strain>
    </source>
</reference>